<gene>
    <name evidence="3" type="ORF">EDD62_0318</name>
</gene>
<dbReference type="InterPro" id="IPR006268">
    <property type="entry name" value="DAHP_syn_2"/>
</dbReference>
<dbReference type="GO" id="GO:0004106">
    <property type="term" value="F:chorismate mutase activity"/>
    <property type="evidence" value="ECO:0007669"/>
    <property type="project" value="InterPro"/>
</dbReference>
<dbReference type="InterPro" id="IPR002701">
    <property type="entry name" value="CM_II_prokaryot"/>
</dbReference>
<dbReference type="NCBIfam" id="TIGR01361">
    <property type="entry name" value="DAHP_synth_Bsub"/>
    <property type="match status" value="1"/>
</dbReference>
<dbReference type="EMBL" id="RKRK01000002">
    <property type="protein sequence ID" value="RPF57688.1"/>
    <property type="molecule type" value="Genomic_DNA"/>
</dbReference>
<reference evidence="3 4" key="1">
    <citation type="submission" date="2018-11" db="EMBL/GenBank/DDBJ databases">
        <title>Genomic Encyclopedia of Type Strains, Phase IV (KMG-IV): sequencing the most valuable type-strain genomes for metagenomic binning, comparative biology and taxonomic classification.</title>
        <authorList>
            <person name="Goeker M."/>
        </authorList>
    </citation>
    <scope>NUCLEOTIDE SEQUENCE [LARGE SCALE GENOMIC DNA]</scope>
    <source>
        <strain evidence="3 4">DSM 29158</strain>
    </source>
</reference>
<proteinExistence type="predicted"/>
<keyword evidence="1" id="KW-0808">Transferase</keyword>
<sequence>MTQIQNIQQLRQQVDYIDDELLQLLKKRGNIVQQIAQIKQKEKLPIQDIEREQQKLTKLVNQHIEPYSKEQIVSLYRLILNQSIDLQNSINGASSDTNSLKVYRTHSQHNTKVRVGDVVFGEEPVYIFGPCAVEDEQQMDTVANVMSQKGLKIIRGGAYKPRTSPYDFQGLGVRGLEILKSVGEKYNLATISEVVDASQVEVAANYLDMFQVGARNMQNFQLLKAIGRTNKPVLLKRGLSATVDEFLHAAEYILNEGNPNVVLCERGIRTYERATRNTLDISSVPIIKRLSHLPIIVDITHSTGRKDIMQEIAKASIAVGSHGLMCEVHPNPPIALSDKNQQLNIDEFKSLYDVIC</sequence>
<feature type="domain" description="Chorismate mutase" evidence="2">
    <location>
        <begin position="1"/>
        <end position="91"/>
    </location>
</feature>
<dbReference type="GO" id="GO:0009073">
    <property type="term" value="P:aromatic amino acid family biosynthetic process"/>
    <property type="evidence" value="ECO:0007669"/>
    <property type="project" value="InterPro"/>
</dbReference>
<dbReference type="Gene3D" id="1.20.59.10">
    <property type="entry name" value="Chorismate mutase"/>
    <property type="match status" value="1"/>
</dbReference>
<dbReference type="NCBIfam" id="NF006421">
    <property type="entry name" value="PRK08673.1"/>
    <property type="match status" value="1"/>
</dbReference>
<organism evidence="3 4">
    <name type="scientific">Abyssicoccus albus</name>
    <dbReference type="NCBI Taxonomy" id="1817405"/>
    <lineage>
        <taxon>Bacteria</taxon>
        <taxon>Bacillati</taxon>
        <taxon>Bacillota</taxon>
        <taxon>Bacilli</taxon>
        <taxon>Bacillales</taxon>
        <taxon>Abyssicoccaceae</taxon>
    </lineage>
</organism>
<dbReference type="PANTHER" id="PTHR43018">
    <property type="entry name" value="PHOSPHO-2-DEHYDRO-3-DEOXYHEPTONATE ALDOLASE"/>
    <property type="match status" value="1"/>
</dbReference>
<dbReference type="NCBIfam" id="NF009239">
    <property type="entry name" value="PRK12595.1"/>
    <property type="match status" value="1"/>
</dbReference>
<dbReference type="SUPFAM" id="SSF48600">
    <property type="entry name" value="Chorismate mutase II"/>
    <property type="match status" value="1"/>
</dbReference>
<dbReference type="GO" id="GO:0016832">
    <property type="term" value="F:aldehyde-lyase activity"/>
    <property type="evidence" value="ECO:0007669"/>
    <property type="project" value="InterPro"/>
</dbReference>
<dbReference type="SMART" id="SM00830">
    <property type="entry name" value="CM_2"/>
    <property type="match status" value="1"/>
</dbReference>
<dbReference type="Gene3D" id="3.20.20.70">
    <property type="entry name" value="Aldolase class I"/>
    <property type="match status" value="1"/>
</dbReference>
<dbReference type="SUPFAM" id="SSF51569">
    <property type="entry name" value="Aldolase"/>
    <property type="match status" value="1"/>
</dbReference>
<evidence type="ECO:0000256" key="1">
    <source>
        <dbReference type="ARBA" id="ARBA00022679"/>
    </source>
</evidence>
<evidence type="ECO:0000313" key="3">
    <source>
        <dbReference type="EMBL" id="RPF57688.1"/>
    </source>
</evidence>
<protein>
    <submittedName>
        <fullName evidence="3">3-deoxy-D-arabinoheptulosonate-7-phosphate synthase</fullName>
    </submittedName>
</protein>
<dbReference type="Pfam" id="PF00793">
    <property type="entry name" value="DAHP_synth_1"/>
    <property type="match status" value="1"/>
</dbReference>
<dbReference type="GO" id="GO:0016740">
    <property type="term" value="F:transferase activity"/>
    <property type="evidence" value="ECO:0007669"/>
    <property type="project" value="UniProtKB-KW"/>
</dbReference>
<dbReference type="AlphaFoldDB" id="A0A3N5C5V9"/>
<dbReference type="InterPro" id="IPR036979">
    <property type="entry name" value="CM_dom_sf"/>
</dbReference>
<dbReference type="GO" id="GO:0046417">
    <property type="term" value="P:chorismate metabolic process"/>
    <property type="evidence" value="ECO:0007669"/>
    <property type="project" value="InterPro"/>
</dbReference>
<accession>A0A3N5C5V9</accession>
<dbReference type="InterPro" id="IPR013785">
    <property type="entry name" value="Aldolase_TIM"/>
</dbReference>
<dbReference type="PANTHER" id="PTHR43018:SF1">
    <property type="entry name" value="PROTEIN AROA(G)"/>
    <property type="match status" value="1"/>
</dbReference>
<dbReference type="InterPro" id="IPR036263">
    <property type="entry name" value="Chorismate_II_sf"/>
</dbReference>
<keyword evidence="4" id="KW-1185">Reference proteome</keyword>
<comment type="caution">
    <text evidence="3">The sequence shown here is derived from an EMBL/GenBank/DDBJ whole genome shotgun (WGS) entry which is preliminary data.</text>
</comment>
<evidence type="ECO:0000259" key="2">
    <source>
        <dbReference type="PROSITE" id="PS51168"/>
    </source>
</evidence>
<dbReference type="Proteomes" id="UP000277108">
    <property type="component" value="Unassembled WGS sequence"/>
</dbReference>
<dbReference type="InterPro" id="IPR052899">
    <property type="entry name" value="Class-I_DAHP_synthase"/>
</dbReference>
<dbReference type="Pfam" id="PF01817">
    <property type="entry name" value="CM_2"/>
    <property type="match status" value="1"/>
</dbReference>
<evidence type="ECO:0000313" key="4">
    <source>
        <dbReference type="Proteomes" id="UP000277108"/>
    </source>
</evidence>
<dbReference type="InterPro" id="IPR006218">
    <property type="entry name" value="DAHP1/KDSA"/>
</dbReference>
<dbReference type="OrthoDB" id="9780456at2"/>
<dbReference type="PROSITE" id="PS51168">
    <property type="entry name" value="CHORISMATE_MUT_2"/>
    <property type="match status" value="1"/>
</dbReference>
<name>A0A3N5C5V9_9BACL</name>